<dbReference type="Pfam" id="PF00953">
    <property type="entry name" value="Glycos_transf_4"/>
    <property type="match status" value="1"/>
</dbReference>
<evidence type="ECO:0000256" key="8">
    <source>
        <dbReference type="SAM" id="Phobius"/>
    </source>
</evidence>
<dbReference type="GO" id="GO:0044038">
    <property type="term" value="P:cell wall macromolecule biosynthetic process"/>
    <property type="evidence" value="ECO:0007669"/>
    <property type="project" value="TreeGrafter"/>
</dbReference>
<keyword evidence="3 9" id="KW-0808">Transferase</keyword>
<keyword evidence="5 8" id="KW-1133">Transmembrane helix</keyword>
<dbReference type="PANTHER" id="PTHR22926:SF3">
    <property type="entry name" value="UNDECAPRENYL-PHOSPHATE ALPHA-N-ACETYLGLUCOSAMINYL 1-PHOSPHATE TRANSFERASE"/>
    <property type="match status" value="1"/>
</dbReference>
<feature type="transmembrane region" description="Helical" evidence="8">
    <location>
        <begin position="49"/>
        <end position="72"/>
    </location>
</feature>
<keyword evidence="10" id="KW-1185">Reference proteome</keyword>
<keyword evidence="2" id="KW-1003">Cell membrane</keyword>
<dbReference type="GO" id="GO:0071555">
    <property type="term" value="P:cell wall organization"/>
    <property type="evidence" value="ECO:0007669"/>
    <property type="project" value="TreeGrafter"/>
</dbReference>
<dbReference type="OrthoDB" id="9783652at2"/>
<keyword evidence="6 8" id="KW-0472">Membrane</keyword>
<proteinExistence type="predicted"/>
<name>A0A1H6GXE3_MAGFU</name>
<feature type="binding site" evidence="7">
    <location>
        <position position="152"/>
    </location>
    <ligand>
        <name>Mg(2+)</name>
        <dbReference type="ChEBI" id="CHEBI:18420"/>
    </ligand>
</feature>
<evidence type="ECO:0000256" key="5">
    <source>
        <dbReference type="ARBA" id="ARBA00022989"/>
    </source>
</evidence>
<dbReference type="GO" id="GO:0009103">
    <property type="term" value="P:lipopolysaccharide biosynthetic process"/>
    <property type="evidence" value="ECO:0007669"/>
    <property type="project" value="TreeGrafter"/>
</dbReference>
<dbReference type="Proteomes" id="UP000182983">
    <property type="component" value="Unassembled WGS sequence"/>
</dbReference>
<feature type="transmembrane region" description="Helical" evidence="8">
    <location>
        <begin position="311"/>
        <end position="331"/>
    </location>
</feature>
<evidence type="ECO:0000256" key="1">
    <source>
        <dbReference type="ARBA" id="ARBA00004651"/>
    </source>
</evidence>
<evidence type="ECO:0000313" key="10">
    <source>
        <dbReference type="Proteomes" id="UP000182983"/>
    </source>
</evidence>
<keyword evidence="7" id="KW-0479">Metal-binding</keyword>
<feature type="transmembrane region" description="Helical" evidence="8">
    <location>
        <begin position="106"/>
        <end position="122"/>
    </location>
</feature>
<evidence type="ECO:0000256" key="3">
    <source>
        <dbReference type="ARBA" id="ARBA00022679"/>
    </source>
</evidence>
<evidence type="ECO:0000256" key="7">
    <source>
        <dbReference type="PIRSR" id="PIRSR600715-1"/>
    </source>
</evidence>
<sequence>MVPGDLLPGAVAAGASFALTGLATRQVLGWLTRKQILDRPNERSSHTIAVPRGGGMAVTPVVALVWLAVAAWSGQSTFLILAGLALGLMGLSWLDDRRGLPPLPRFAAHALAVVVGLSLLGPDQRVFQGLLPLWGDRLLAGLGWLWFVNLYNFMDGIDGITGTETASVGGGIALVTVIAGLGLGSLPFALALAAAGLGFLLWNWPPARIFLGDCGSIPLGFLLGALLVGLAAQGQVAAALILPAYYLADATITLLWRALDRERIWQPHRRHFYQRAVRGGRSHADVTRAILVGNLALIGWAALAAAGFPAWAGGGAALTVALLLALLTRWAKGIVR</sequence>
<dbReference type="GO" id="GO:0005886">
    <property type="term" value="C:plasma membrane"/>
    <property type="evidence" value="ECO:0007669"/>
    <property type="project" value="UniProtKB-SubCell"/>
</dbReference>
<evidence type="ECO:0000256" key="4">
    <source>
        <dbReference type="ARBA" id="ARBA00022692"/>
    </source>
</evidence>
<dbReference type="PANTHER" id="PTHR22926">
    <property type="entry name" value="PHOSPHO-N-ACETYLMURAMOYL-PENTAPEPTIDE-TRANSFERASE"/>
    <property type="match status" value="1"/>
</dbReference>
<gene>
    <name evidence="9" type="ORF">SAMN04244559_00616</name>
</gene>
<feature type="transmembrane region" description="Helical" evidence="8">
    <location>
        <begin position="6"/>
        <end position="28"/>
    </location>
</feature>
<feature type="transmembrane region" description="Helical" evidence="8">
    <location>
        <begin position="78"/>
        <end position="94"/>
    </location>
</feature>
<comment type="subcellular location">
    <subcellularLocation>
        <location evidence="1">Cell membrane</location>
        <topology evidence="1">Multi-pass membrane protein</topology>
    </subcellularLocation>
</comment>
<dbReference type="CDD" id="cd06854">
    <property type="entry name" value="GT_WbpL_WbcO_like"/>
    <property type="match status" value="1"/>
</dbReference>
<keyword evidence="4 8" id="KW-0812">Transmembrane</keyword>
<feature type="transmembrane region" description="Helical" evidence="8">
    <location>
        <begin position="172"/>
        <end position="202"/>
    </location>
</feature>
<evidence type="ECO:0000313" key="9">
    <source>
        <dbReference type="EMBL" id="SEH27876.1"/>
    </source>
</evidence>
<reference evidence="10" key="1">
    <citation type="submission" date="2016-10" db="EMBL/GenBank/DDBJ databases">
        <authorList>
            <person name="Varghese N."/>
            <person name="Submissions S."/>
        </authorList>
    </citation>
    <scope>NUCLEOTIDE SEQUENCE [LARGE SCALE GENOMIC DNA]</scope>
    <source>
        <strain evidence="10">DSM 13234</strain>
    </source>
</reference>
<feature type="transmembrane region" description="Helical" evidence="8">
    <location>
        <begin position="236"/>
        <end position="259"/>
    </location>
</feature>
<dbReference type="InterPro" id="IPR000715">
    <property type="entry name" value="Glycosyl_transferase_4"/>
</dbReference>
<keyword evidence="7" id="KW-0460">Magnesium</keyword>
<dbReference type="EMBL" id="FNWO01000002">
    <property type="protein sequence ID" value="SEH27876.1"/>
    <property type="molecule type" value="Genomic_DNA"/>
</dbReference>
<dbReference type="GO" id="GO:0046872">
    <property type="term" value="F:metal ion binding"/>
    <property type="evidence" value="ECO:0007669"/>
    <property type="project" value="UniProtKB-KW"/>
</dbReference>
<accession>A0A1H6GXE3</accession>
<dbReference type="RefSeq" id="WP_074765436.1">
    <property type="nucleotide sequence ID" value="NZ_FNWO01000002.1"/>
</dbReference>
<feature type="transmembrane region" description="Helical" evidence="8">
    <location>
        <begin position="209"/>
        <end position="230"/>
    </location>
</feature>
<protein>
    <submittedName>
        <fullName evidence="9">UDP-N-acetylmuramyl pentapeptide phosphotransferase/UDP-N-acetylglucosamine-1-phosphate transferase</fullName>
    </submittedName>
</protein>
<organism evidence="9 10">
    <name type="scientific">Magnetospirillum fulvum</name>
    <name type="common">Rhodospirillum fulvum</name>
    <dbReference type="NCBI Taxonomy" id="1082"/>
    <lineage>
        <taxon>Bacteria</taxon>
        <taxon>Pseudomonadati</taxon>
        <taxon>Pseudomonadota</taxon>
        <taxon>Alphaproteobacteria</taxon>
        <taxon>Rhodospirillales</taxon>
        <taxon>Rhodospirillaceae</taxon>
        <taxon>Magnetospirillum</taxon>
    </lineage>
</organism>
<feature type="binding site" evidence="7">
    <location>
        <position position="213"/>
    </location>
    <ligand>
        <name>Mg(2+)</name>
        <dbReference type="ChEBI" id="CHEBI:18420"/>
    </ligand>
</feature>
<dbReference type="GO" id="GO:0016780">
    <property type="term" value="F:phosphotransferase activity, for other substituted phosphate groups"/>
    <property type="evidence" value="ECO:0007669"/>
    <property type="project" value="InterPro"/>
</dbReference>
<dbReference type="AlphaFoldDB" id="A0A1H6GXE3"/>
<evidence type="ECO:0000256" key="6">
    <source>
        <dbReference type="ARBA" id="ARBA00023136"/>
    </source>
</evidence>
<evidence type="ECO:0000256" key="2">
    <source>
        <dbReference type="ARBA" id="ARBA00022475"/>
    </source>
</evidence>
<comment type="cofactor">
    <cofactor evidence="7">
        <name>Mg(2+)</name>
        <dbReference type="ChEBI" id="CHEBI:18420"/>
    </cofactor>
</comment>